<gene>
    <name evidence="1" type="ORF">GOP47_0012229</name>
</gene>
<accession>A0A9D4URN1</accession>
<protein>
    <recommendedName>
        <fullName evidence="3">Reverse transcriptase zinc-binding domain-containing protein</fullName>
    </recommendedName>
</protein>
<proteinExistence type="predicted"/>
<dbReference type="EMBL" id="JABFUD020000012">
    <property type="protein sequence ID" value="KAI5072123.1"/>
    <property type="molecule type" value="Genomic_DNA"/>
</dbReference>
<organism evidence="1 2">
    <name type="scientific">Adiantum capillus-veneris</name>
    <name type="common">Maidenhair fern</name>
    <dbReference type="NCBI Taxonomy" id="13818"/>
    <lineage>
        <taxon>Eukaryota</taxon>
        <taxon>Viridiplantae</taxon>
        <taxon>Streptophyta</taxon>
        <taxon>Embryophyta</taxon>
        <taxon>Tracheophyta</taxon>
        <taxon>Polypodiopsida</taxon>
        <taxon>Polypodiidae</taxon>
        <taxon>Polypodiales</taxon>
        <taxon>Pteridineae</taxon>
        <taxon>Pteridaceae</taxon>
        <taxon>Vittarioideae</taxon>
        <taxon>Adiantum</taxon>
    </lineage>
</organism>
<evidence type="ECO:0000313" key="2">
    <source>
        <dbReference type="Proteomes" id="UP000886520"/>
    </source>
</evidence>
<dbReference type="OrthoDB" id="1985266at2759"/>
<reference evidence="1" key="1">
    <citation type="submission" date="2021-01" db="EMBL/GenBank/DDBJ databases">
        <title>Adiantum capillus-veneris genome.</title>
        <authorList>
            <person name="Fang Y."/>
            <person name="Liao Q."/>
        </authorList>
    </citation>
    <scope>NUCLEOTIDE SEQUENCE</scope>
    <source>
        <strain evidence="1">H3</strain>
        <tissue evidence="1">Leaf</tissue>
    </source>
</reference>
<evidence type="ECO:0008006" key="3">
    <source>
        <dbReference type="Google" id="ProtNLM"/>
    </source>
</evidence>
<dbReference type="AlphaFoldDB" id="A0A9D4URN1"/>
<evidence type="ECO:0000313" key="1">
    <source>
        <dbReference type="EMBL" id="KAI5072123.1"/>
    </source>
</evidence>
<sequence>MNTKAYSNWITDQWEVALGRFEGTIPGCPHSTRLILDWKHVLSQIKWSGRSSLNGNSLRKESLHWSAVFPFPLAVTQPVKAYNLMKMGIRRIEDVVDENGCVLSFPRVCQKLNLGMHHRPIWRDICALLAPLIPIPILNEEDRLKDWELIGNSPGSKPVSMQNLTSRQIYRAIVPPPWIQSHGNLLWHMHKSMRWWKMVLSISWKSKLPLKQRVFLWRCMLGILPVGKILASHRIASSSCRRCSN</sequence>
<dbReference type="Proteomes" id="UP000886520">
    <property type="component" value="Chromosome 12"/>
</dbReference>
<comment type="caution">
    <text evidence="1">The sequence shown here is derived from an EMBL/GenBank/DDBJ whole genome shotgun (WGS) entry which is preliminary data.</text>
</comment>
<keyword evidence="2" id="KW-1185">Reference proteome</keyword>
<name>A0A9D4URN1_ADICA</name>